<comment type="caution">
    <text evidence="1">The sequence shown here is derived from an EMBL/GenBank/DDBJ whole genome shotgun (WGS) entry which is preliminary data.</text>
</comment>
<name>A0A8T0F432_ARGBR</name>
<evidence type="ECO:0000313" key="1">
    <source>
        <dbReference type="EMBL" id="KAF8784169.1"/>
    </source>
</evidence>
<dbReference type="Proteomes" id="UP000807504">
    <property type="component" value="Unassembled WGS sequence"/>
</dbReference>
<evidence type="ECO:0000313" key="2">
    <source>
        <dbReference type="Proteomes" id="UP000807504"/>
    </source>
</evidence>
<proteinExistence type="predicted"/>
<reference evidence="1" key="1">
    <citation type="journal article" date="2020" name="bioRxiv">
        <title>Chromosome-level reference genome of the European wasp spider Argiope bruennichi: a resource for studies on range expansion and evolutionary adaptation.</title>
        <authorList>
            <person name="Sheffer M.M."/>
            <person name="Hoppe A."/>
            <person name="Krehenwinkel H."/>
            <person name="Uhl G."/>
            <person name="Kuss A.W."/>
            <person name="Jensen L."/>
            <person name="Jensen C."/>
            <person name="Gillespie R.G."/>
            <person name="Hoff K.J."/>
            <person name="Prost S."/>
        </authorList>
    </citation>
    <scope>NUCLEOTIDE SEQUENCE</scope>
</reference>
<dbReference type="EMBL" id="JABXBU010000352">
    <property type="protein sequence ID" value="KAF8784169.1"/>
    <property type="molecule type" value="Genomic_DNA"/>
</dbReference>
<gene>
    <name evidence="1" type="ORF">HNY73_011602</name>
</gene>
<organism evidence="1 2">
    <name type="scientific">Argiope bruennichi</name>
    <name type="common">Wasp spider</name>
    <name type="synonym">Aranea bruennichi</name>
    <dbReference type="NCBI Taxonomy" id="94029"/>
    <lineage>
        <taxon>Eukaryota</taxon>
        <taxon>Metazoa</taxon>
        <taxon>Ecdysozoa</taxon>
        <taxon>Arthropoda</taxon>
        <taxon>Chelicerata</taxon>
        <taxon>Arachnida</taxon>
        <taxon>Araneae</taxon>
        <taxon>Araneomorphae</taxon>
        <taxon>Entelegynae</taxon>
        <taxon>Araneoidea</taxon>
        <taxon>Araneidae</taxon>
        <taxon>Argiope</taxon>
    </lineage>
</organism>
<reference evidence="1" key="2">
    <citation type="submission" date="2020-06" db="EMBL/GenBank/DDBJ databases">
        <authorList>
            <person name="Sheffer M."/>
        </authorList>
    </citation>
    <scope>NUCLEOTIDE SEQUENCE</scope>
</reference>
<protein>
    <submittedName>
        <fullName evidence="1">Uncharacterized protein</fullName>
    </submittedName>
</protein>
<sequence length="46" mass="5235">FCSLRRKRKENLNLLSSYEYKGLCPFKPEAEKPGVQIPEDGAPVPE</sequence>
<accession>A0A8T0F432</accession>
<feature type="non-terminal residue" evidence="1">
    <location>
        <position position="1"/>
    </location>
</feature>
<keyword evidence="2" id="KW-1185">Reference proteome</keyword>
<dbReference type="AlphaFoldDB" id="A0A8T0F432"/>